<organism evidence="2 3">
    <name type="scientific">Saccharopolyspora thermophila</name>
    <dbReference type="NCBI Taxonomy" id="89367"/>
    <lineage>
        <taxon>Bacteria</taxon>
        <taxon>Bacillati</taxon>
        <taxon>Actinomycetota</taxon>
        <taxon>Actinomycetes</taxon>
        <taxon>Pseudonocardiales</taxon>
        <taxon>Pseudonocardiaceae</taxon>
        <taxon>Saccharopolyspora</taxon>
    </lineage>
</organism>
<dbReference type="PANTHER" id="PTHR42305">
    <property type="entry name" value="MEMBRANE PROTEIN RV1733C-RELATED"/>
    <property type="match status" value="1"/>
</dbReference>
<feature type="transmembrane region" description="Helical" evidence="1">
    <location>
        <begin position="29"/>
        <end position="52"/>
    </location>
</feature>
<comment type="caution">
    <text evidence="2">The sequence shown here is derived from an EMBL/GenBank/DDBJ whole genome shotgun (WGS) entry which is preliminary data.</text>
</comment>
<reference evidence="2 3" key="1">
    <citation type="journal article" date="2019" name="Int. J. Syst. Evol. Microbiol.">
        <title>The Global Catalogue of Microorganisms (GCM) 10K type strain sequencing project: providing services to taxonomists for standard genome sequencing and annotation.</title>
        <authorList>
            <consortium name="The Broad Institute Genomics Platform"/>
            <consortium name="The Broad Institute Genome Sequencing Center for Infectious Disease"/>
            <person name="Wu L."/>
            <person name="Ma J."/>
        </authorList>
    </citation>
    <scope>NUCLEOTIDE SEQUENCE [LARGE SCALE GENOMIC DNA]</scope>
    <source>
        <strain evidence="2 3">JCM 10664</strain>
    </source>
</reference>
<protein>
    <recommendedName>
        <fullName evidence="4">Transmembrane protein</fullName>
    </recommendedName>
</protein>
<evidence type="ECO:0000313" key="2">
    <source>
        <dbReference type="EMBL" id="GAA0524232.1"/>
    </source>
</evidence>
<gene>
    <name evidence="2" type="ORF">GCM10009545_28120</name>
</gene>
<keyword evidence="1" id="KW-1133">Transmembrane helix</keyword>
<feature type="transmembrane region" description="Helical" evidence="1">
    <location>
        <begin position="148"/>
        <end position="171"/>
    </location>
</feature>
<accession>A0ABN1CSQ0</accession>
<dbReference type="PANTHER" id="PTHR42305:SF1">
    <property type="entry name" value="MEMBRANE PROTEIN RV1733C-RELATED"/>
    <property type="match status" value="1"/>
</dbReference>
<dbReference type="Proteomes" id="UP001500220">
    <property type="component" value="Unassembled WGS sequence"/>
</dbReference>
<keyword evidence="1" id="KW-0472">Membrane</keyword>
<name>A0ABN1CSQ0_9PSEU</name>
<sequence length="202" mass="21704">MIAALKAHATWLVNALGMSRNPLRRPIDWAAAAISLLLLTAAVVVVPVSALFGVSLHENLTQRAAYAAQTTHRVDAVLTTAPTMSVPVSEVYTQDSISSTAVVEWRTDQGTRTATMQVPANAAPGDTVPLWIDQAGNRVPPPPTPGSVTVSAVFAALLLLLVLELGCFALISATQRLARRIGMRAWEREWAFLQRGGTWSQR</sequence>
<evidence type="ECO:0000313" key="3">
    <source>
        <dbReference type="Proteomes" id="UP001500220"/>
    </source>
</evidence>
<proteinExistence type="predicted"/>
<keyword evidence="1" id="KW-0812">Transmembrane</keyword>
<dbReference type="EMBL" id="BAAAHC010000010">
    <property type="protein sequence ID" value="GAA0524232.1"/>
    <property type="molecule type" value="Genomic_DNA"/>
</dbReference>
<dbReference type="InterPro" id="IPR039708">
    <property type="entry name" value="MT1774/Rv1733c-like"/>
</dbReference>
<evidence type="ECO:0000256" key="1">
    <source>
        <dbReference type="SAM" id="Phobius"/>
    </source>
</evidence>
<evidence type="ECO:0008006" key="4">
    <source>
        <dbReference type="Google" id="ProtNLM"/>
    </source>
</evidence>
<keyword evidence="3" id="KW-1185">Reference proteome</keyword>